<proteinExistence type="predicted"/>
<dbReference type="AlphaFoldDB" id="A0A1B7Y7Z2"/>
<reference evidence="2" key="1">
    <citation type="journal article" date="2017" name="BMC Genomics">
        <title>Gapless genome assembly of Colletotrichum higginsianum reveals chromosome structure and association of transposable elements with secondary metabolite gene clusters.</title>
        <authorList>
            <person name="Dallery J.-F."/>
            <person name="Lapalu N."/>
            <person name="Zampounis A."/>
            <person name="Pigne S."/>
            <person name="Luyten I."/>
            <person name="Amselem J."/>
            <person name="Wittenberg A.H.J."/>
            <person name="Zhou S."/>
            <person name="de Queiroz M.V."/>
            <person name="Robin G.P."/>
            <person name="Auger A."/>
            <person name="Hainaut M."/>
            <person name="Henrissat B."/>
            <person name="Kim K.-T."/>
            <person name="Lee Y.-H."/>
            <person name="Lespinet O."/>
            <person name="Schwartz D.C."/>
            <person name="Thon M.R."/>
            <person name="O'Connell R.J."/>
        </authorList>
    </citation>
    <scope>NUCLEOTIDE SEQUENCE [LARGE SCALE GENOMIC DNA]</scope>
    <source>
        <strain evidence="2">IMI 349063</strain>
    </source>
</reference>
<evidence type="ECO:0000313" key="1">
    <source>
        <dbReference type="EMBL" id="OBR08117.1"/>
    </source>
</evidence>
<dbReference type="EMBL" id="LTAN01000006">
    <property type="protein sequence ID" value="OBR08117.1"/>
    <property type="molecule type" value="Genomic_DNA"/>
</dbReference>
<dbReference type="GeneID" id="28868719"/>
<sequence length="204" mass="21597">MVVVLKEDEKILFEQFGEILSKNSNMKVSAYNYGDGPTTFVASKGEEAKLSGGYTNYSDDDTSAKIGYVRVGMDMDGSDPDAVFKTVEASTRASVYHVANNNGSQITQQSADILSAKVSTGVSGISGGNDGFPVYAGAEAKLNFLELKGSVFDAEVGLSAQTDLRFKDYSMGGHVLGIGCTVGKRVSVSTPFGSVEMDFSRGFN</sequence>
<protein>
    <submittedName>
        <fullName evidence="1">Uncharacterized protein</fullName>
    </submittedName>
</protein>
<dbReference type="RefSeq" id="XP_018156635.1">
    <property type="nucleotide sequence ID" value="XM_018304612.1"/>
</dbReference>
<dbReference type="VEuPathDB" id="FungiDB:CH63R_09638"/>
<dbReference type="KEGG" id="chig:CH63R_09638"/>
<gene>
    <name evidence="1" type="ORF">CH63R_09638</name>
</gene>
<accession>A0A1B7Y7Z2</accession>
<evidence type="ECO:0000313" key="2">
    <source>
        <dbReference type="Proteomes" id="UP000092177"/>
    </source>
</evidence>
<keyword evidence="2" id="KW-1185">Reference proteome</keyword>
<dbReference type="Proteomes" id="UP000092177">
    <property type="component" value="Chromosome 6"/>
</dbReference>
<name>A0A1B7Y7Z2_COLHI</name>
<comment type="caution">
    <text evidence="1">The sequence shown here is derived from an EMBL/GenBank/DDBJ whole genome shotgun (WGS) entry which is preliminary data.</text>
</comment>
<organism evidence="1 2">
    <name type="scientific">Colletotrichum higginsianum (strain IMI 349063)</name>
    <name type="common">Crucifer anthracnose fungus</name>
    <dbReference type="NCBI Taxonomy" id="759273"/>
    <lineage>
        <taxon>Eukaryota</taxon>
        <taxon>Fungi</taxon>
        <taxon>Dikarya</taxon>
        <taxon>Ascomycota</taxon>
        <taxon>Pezizomycotina</taxon>
        <taxon>Sordariomycetes</taxon>
        <taxon>Hypocreomycetidae</taxon>
        <taxon>Glomerellales</taxon>
        <taxon>Glomerellaceae</taxon>
        <taxon>Colletotrichum</taxon>
        <taxon>Colletotrichum destructivum species complex</taxon>
    </lineage>
</organism>